<accession>A0ABM7WX71</accession>
<dbReference type="CDD" id="cd04301">
    <property type="entry name" value="NAT_SF"/>
    <property type="match status" value="1"/>
</dbReference>
<dbReference type="EMBL" id="AP025591">
    <property type="protein sequence ID" value="BDG04072.1"/>
    <property type="molecule type" value="Genomic_DNA"/>
</dbReference>
<protein>
    <submittedName>
        <fullName evidence="4">N-acetyltransferase</fullName>
    </submittedName>
</protein>
<dbReference type="InterPro" id="IPR050832">
    <property type="entry name" value="Bact_Acetyltransf"/>
</dbReference>
<feature type="domain" description="N-acetyltransferase" evidence="3">
    <location>
        <begin position="4"/>
        <end position="159"/>
    </location>
</feature>
<dbReference type="RefSeq" id="WP_248352447.1">
    <property type="nucleotide sequence ID" value="NZ_AP025591.1"/>
</dbReference>
<organism evidence="4 5">
    <name type="scientific">Anaeromyxobacter oryzae</name>
    <dbReference type="NCBI Taxonomy" id="2918170"/>
    <lineage>
        <taxon>Bacteria</taxon>
        <taxon>Pseudomonadati</taxon>
        <taxon>Myxococcota</taxon>
        <taxon>Myxococcia</taxon>
        <taxon>Myxococcales</taxon>
        <taxon>Cystobacterineae</taxon>
        <taxon>Anaeromyxobacteraceae</taxon>
        <taxon>Anaeromyxobacter</taxon>
    </lineage>
</organism>
<evidence type="ECO:0000256" key="1">
    <source>
        <dbReference type="ARBA" id="ARBA00022679"/>
    </source>
</evidence>
<reference evidence="5" key="1">
    <citation type="journal article" date="2022" name="Int. J. Syst. Evol. Microbiol.">
        <title>Anaeromyxobacter oryzae sp. nov., Anaeromyxobacter diazotrophicus sp. nov. and Anaeromyxobacter paludicola sp. nov., isolated from paddy soils.</title>
        <authorList>
            <person name="Itoh H."/>
            <person name="Xu Z."/>
            <person name="Mise K."/>
            <person name="Masuda Y."/>
            <person name="Ushijima N."/>
            <person name="Hayakawa C."/>
            <person name="Shiratori Y."/>
            <person name="Senoo K."/>
        </authorList>
    </citation>
    <scope>NUCLEOTIDE SEQUENCE [LARGE SCALE GENOMIC DNA]</scope>
    <source>
        <strain evidence="5">Red232</strain>
    </source>
</reference>
<name>A0ABM7WX71_9BACT</name>
<keyword evidence="1" id="KW-0808">Transferase</keyword>
<dbReference type="InterPro" id="IPR000182">
    <property type="entry name" value="GNAT_dom"/>
</dbReference>
<dbReference type="Proteomes" id="UP001162891">
    <property type="component" value="Chromosome"/>
</dbReference>
<evidence type="ECO:0000313" key="4">
    <source>
        <dbReference type="EMBL" id="BDG04072.1"/>
    </source>
</evidence>
<gene>
    <name evidence="4" type="ORF">AMOR_30680</name>
</gene>
<dbReference type="SUPFAM" id="SSF55729">
    <property type="entry name" value="Acyl-CoA N-acyltransferases (Nat)"/>
    <property type="match status" value="1"/>
</dbReference>
<keyword evidence="2" id="KW-0012">Acyltransferase</keyword>
<evidence type="ECO:0000313" key="5">
    <source>
        <dbReference type="Proteomes" id="UP001162891"/>
    </source>
</evidence>
<dbReference type="Gene3D" id="3.40.630.30">
    <property type="match status" value="1"/>
</dbReference>
<dbReference type="Pfam" id="PF00583">
    <property type="entry name" value="Acetyltransf_1"/>
    <property type="match status" value="1"/>
</dbReference>
<evidence type="ECO:0000256" key="2">
    <source>
        <dbReference type="ARBA" id="ARBA00023315"/>
    </source>
</evidence>
<proteinExistence type="predicted"/>
<dbReference type="PANTHER" id="PTHR43877">
    <property type="entry name" value="AMINOALKYLPHOSPHONATE N-ACETYLTRANSFERASE-RELATED-RELATED"/>
    <property type="match status" value="1"/>
</dbReference>
<keyword evidence="5" id="KW-1185">Reference proteome</keyword>
<evidence type="ECO:0000259" key="3">
    <source>
        <dbReference type="PROSITE" id="PS51186"/>
    </source>
</evidence>
<dbReference type="InterPro" id="IPR016181">
    <property type="entry name" value="Acyl_CoA_acyltransferase"/>
</dbReference>
<dbReference type="PROSITE" id="PS51186">
    <property type="entry name" value="GNAT"/>
    <property type="match status" value="1"/>
</dbReference>
<sequence length="159" mass="16928">MSDPVLRLARNDDLDALAALLDQLFRIEADFAPDADRQRRGLALLLAEPRAAVLVAERDGRVIGMVTAQLVVSTSEGALSALVEDMIVDASERGSGIGAQLLAGIEGWAAGRGATRLQLLADRENGGALAFYAREGWRPTQLVCWRKGGAPVEPRRPAG</sequence>